<evidence type="ECO:0000256" key="1">
    <source>
        <dbReference type="ARBA" id="ARBA00004651"/>
    </source>
</evidence>
<proteinExistence type="inferred from homology"/>
<dbReference type="GO" id="GO:0043025">
    <property type="term" value="C:neuronal cell body"/>
    <property type="evidence" value="ECO:0007669"/>
    <property type="project" value="TreeGrafter"/>
</dbReference>
<dbReference type="InterPro" id="IPR013604">
    <property type="entry name" value="7TM_chemorcpt"/>
</dbReference>
<feature type="transmembrane region" description="Helical" evidence="8">
    <location>
        <begin position="93"/>
        <end position="111"/>
    </location>
</feature>
<dbReference type="GO" id="GO:0030425">
    <property type="term" value="C:dendrite"/>
    <property type="evidence" value="ECO:0007669"/>
    <property type="project" value="TreeGrafter"/>
</dbReference>
<dbReference type="PANTHER" id="PTHR21143:SF133">
    <property type="entry name" value="GUSTATORY AND PHEROMONE RECEPTOR 32A-RELATED"/>
    <property type="match status" value="1"/>
</dbReference>
<protein>
    <recommendedName>
        <fullName evidence="8">Gustatory receptor</fullName>
    </recommendedName>
</protein>
<comment type="caution">
    <text evidence="8">Lacks conserved residue(s) required for the propagation of feature annotation.</text>
</comment>
<feature type="transmembrane region" description="Helical" evidence="8">
    <location>
        <begin position="145"/>
        <end position="167"/>
    </location>
</feature>
<evidence type="ECO:0000256" key="2">
    <source>
        <dbReference type="ARBA" id="ARBA00022475"/>
    </source>
</evidence>
<sequence>MGKTPAPVCKCIQELKPIYLVARVLGLAPFLIKVDPDTNEDIVNVKFTSNVGGIAASLVLFTTTLSGFVYTILQPEFSMKSDPGDILCNVVSIPINYISTLILLTMTLTVNRYKIEELVHKLVLIDEHLAHLRGRRADGRKKSNAEFYLLILALTVLFMCYDIFLWSQSFSLMFCINKRFSHIITLVAKMQFCNTVLMIRSRLSGVQEILSLTLSGKSSHTNDLPALAPGERKDINKVYYLTSNIMQVASVEALNDPLAFNTITADAKSLPFADTYTVLNLRRIYNHIYECTKIINSIFGFNILLDMCRILTSLTSALYSVVRLFNEPIEAVTNLHFSDFILSRIIWIFIFVGTTASLTVICGMTASRGKDIAHKVQTLLLQDSQKSDVVEQLKLFSQQISNDRIVFTASGFFVMDLSVLCAFLTSVTTYIIVLIQFKSR</sequence>
<evidence type="ECO:0000256" key="5">
    <source>
        <dbReference type="ARBA" id="ARBA00023136"/>
    </source>
</evidence>
<dbReference type="GO" id="GO:0008049">
    <property type="term" value="P:male courtship behavior"/>
    <property type="evidence" value="ECO:0007669"/>
    <property type="project" value="TreeGrafter"/>
</dbReference>
<keyword evidence="6 8" id="KW-0675">Receptor</keyword>
<name>A0A6L2PH55_COPFO</name>
<evidence type="ECO:0000256" key="8">
    <source>
        <dbReference type="RuleBase" id="RU363108"/>
    </source>
</evidence>
<dbReference type="Proteomes" id="UP000502823">
    <property type="component" value="Unassembled WGS sequence"/>
</dbReference>
<evidence type="ECO:0000256" key="4">
    <source>
        <dbReference type="ARBA" id="ARBA00022989"/>
    </source>
</evidence>
<dbReference type="GO" id="GO:0007165">
    <property type="term" value="P:signal transduction"/>
    <property type="evidence" value="ECO:0007669"/>
    <property type="project" value="UniProtKB-KW"/>
</dbReference>
<dbReference type="GO" id="GO:0050909">
    <property type="term" value="P:sensory perception of taste"/>
    <property type="evidence" value="ECO:0007669"/>
    <property type="project" value="InterPro"/>
</dbReference>
<dbReference type="OrthoDB" id="6366728at2759"/>
<keyword evidence="7 8" id="KW-0807">Transducer</keyword>
<dbReference type="GO" id="GO:0030424">
    <property type="term" value="C:axon"/>
    <property type="evidence" value="ECO:0007669"/>
    <property type="project" value="TreeGrafter"/>
</dbReference>
<comment type="similarity">
    <text evidence="8">Belongs to the insect chemoreceptor superfamily. Gustatory receptor (GR) family.</text>
</comment>
<evidence type="ECO:0000256" key="7">
    <source>
        <dbReference type="ARBA" id="ARBA00023224"/>
    </source>
</evidence>
<comment type="caution">
    <text evidence="9">The sequence shown here is derived from an EMBL/GenBank/DDBJ whole genome shotgun (WGS) entry which is preliminary data.</text>
</comment>
<dbReference type="Pfam" id="PF08395">
    <property type="entry name" value="7tm_7"/>
    <property type="match status" value="1"/>
</dbReference>
<dbReference type="PANTHER" id="PTHR21143">
    <property type="entry name" value="INVERTEBRATE GUSTATORY RECEPTOR"/>
    <property type="match status" value="1"/>
</dbReference>
<dbReference type="GO" id="GO:0007635">
    <property type="term" value="P:chemosensory behavior"/>
    <property type="evidence" value="ECO:0007669"/>
    <property type="project" value="TreeGrafter"/>
</dbReference>
<feature type="transmembrane region" description="Helical" evidence="8">
    <location>
        <begin position="405"/>
        <end position="435"/>
    </location>
</feature>
<evidence type="ECO:0000256" key="6">
    <source>
        <dbReference type="ARBA" id="ARBA00023170"/>
    </source>
</evidence>
<comment type="function">
    <text evidence="8">Gustatory receptor which mediates acceptance or avoidance behavior, depending on its substrates.</text>
</comment>
<feature type="transmembrane region" description="Helical" evidence="8">
    <location>
        <begin position="345"/>
        <end position="366"/>
    </location>
</feature>
<dbReference type="GO" id="GO:0005886">
    <property type="term" value="C:plasma membrane"/>
    <property type="evidence" value="ECO:0007669"/>
    <property type="project" value="UniProtKB-SubCell"/>
</dbReference>
<keyword evidence="2 8" id="KW-1003">Cell membrane</keyword>
<keyword evidence="10" id="KW-1185">Reference proteome</keyword>
<evidence type="ECO:0000256" key="3">
    <source>
        <dbReference type="ARBA" id="ARBA00022692"/>
    </source>
</evidence>
<keyword evidence="5 8" id="KW-0472">Membrane</keyword>
<comment type="subcellular location">
    <subcellularLocation>
        <location evidence="1 8">Cell membrane</location>
        <topology evidence="1 8">Multi-pass membrane protein</topology>
    </subcellularLocation>
</comment>
<gene>
    <name evidence="9" type="ORF">Cfor_10236</name>
</gene>
<dbReference type="EMBL" id="BLKM01004603">
    <property type="protein sequence ID" value="GFG31883.1"/>
    <property type="molecule type" value="Genomic_DNA"/>
</dbReference>
<evidence type="ECO:0000313" key="10">
    <source>
        <dbReference type="Proteomes" id="UP000502823"/>
    </source>
</evidence>
<dbReference type="AlphaFoldDB" id="A0A6L2PH55"/>
<keyword evidence="3 8" id="KW-0812">Transmembrane</keyword>
<evidence type="ECO:0000313" key="9">
    <source>
        <dbReference type="EMBL" id="GFG31883.1"/>
    </source>
</evidence>
<accession>A0A6L2PH55</accession>
<dbReference type="InParanoid" id="A0A6L2PH55"/>
<feature type="transmembrane region" description="Helical" evidence="8">
    <location>
        <begin position="51"/>
        <end position="73"/>
    </location>
</feature>
<reference evidence="10" key="1">
    <citation type="submission" date="2020-01" db="EMBL/GenBank/DDBJ databases">
        <title>Draft genome sequence of the Termite Coptotermes fromosanus.</title>
        <authorList>
            <person name="Itakura S."/>
            <person name="Yosikawa Y."/>
            <person name="Umezawa K."/>
        </authorList>
    </citation>
    <scope>NUCLEOTIDE SEQUENCE [LARGE SCALE GENOMIC DNA]</scope>
</reference>
<keyword evidence="4 8" id="KW-1133">Transmembrane helix</keyword>
<organism evidence="9 10">
    <name type="scientific">Coptotermes formosanus</name>
    <name type="common">Formosan subterranean termite</name>
    <dbReference type="NCBI Taxonomy" id="36987"/>
    <lineage>
        <taxon>Eukaryota</taxon>
        <taxon>Metazoa</taxon>
        <taxon>Ecdysozoa</taxon>
        <taxon>Arthropoda</taxon>
        <taxon>Hexapoda</taxon>
        <taxon>Insecta</taxon>
        <taxon>Pterygota</taxon>
        <taxon>Neoptera</taxon>
        <taxon>Polyneoptera</taxon>
        <taxon>Dictyoptera</taxon>
        <taxon>Blattodea</taxon>
        <taxon>Blattoidea</taxon>
        <taxon>Termitoidae</taxon>
        <taxon>Rhinotermitidae</taxon>
        <taxon>Coptotermes</taxon>
    </lineage>
</organism>